<protein>
    <submittedName>
        <fullName evidence="1">Uncharacterized protein</fullName>
    </submittedName>
</protein>
<evidence type="ECO:0000313" key="2">
    <source>
        <dbReference type="Proteomes" id="UP000054485"/>
    </source>
</evidence>
<reference evidence="1 2" key="1">
    <citation type="submission" date="2014-04" db="EMBL/GenBank/DDBJ databases">
        <authorList>
            <consortium name="DOE Joint Genome Institute"/>
            <person name="Kuo A."/>
            <person name="Ruytinx J."/>
            <person name="Rineau F."/>
            <person name="Colpaert J."/>
            <person name="Kohler A."/>
            <person name="Nagy L.G."/>
            <person name="Floudas D."/>
            <person name="Copeland A."/>
            <person name="Barry K.W."/>
            <person name="Cichocki N."/>
            <person name="Veneault-Fourrey C."/>
            <person name="LaButti K."/>
            <person name="Lindquist E.A."/>
            <person name="Lipzen A."/>
            <person name="Lundell T."/>
            <person name="Morin E."/>
            <person name="Murat C."/>
            <person name="Sun H."/>
            <person name="Tunlid A."/>
            <person name="Henrissat B."/>
            <person name="Grigoriev I.V."/>
            <person name="Hibbett D.S."/>
            <person name="Martin F."/>
            <person name="Nordberg H.P."/>
            <person name="Cantor M.N."/>
            <person name="Hua S.X."/>
        </authorList>
    </citation>
    <scope>NUCLEOTIDE SEQUENCE [LARGE SCALE GENOMIC DNA]</scope>
    <source>
        <strain evidence="1 2">UH-Slu-Lm8-n1</strain>
    </source>
</reference>
<sequence>MFDGIRAEQEALGLDPWAPFADEEEWALVKWLISRVGQTAIDEFLKLPITQHMRTLFKSKYTLMKAVDKLPHGTEWQLKRINVEGNILTDGQCEREELELWLRNPVDCIRELMANAEFNGVVSYTPERVFADVEGKVRQYDEMWTGDWLWEMQVRRLPEGAMVAPVILASDKTSLSQFRGDQEVWPVYLTLGNISKDIRRQPSKHASILIAYLPISKLECFSLLEPLVSAGKDGVDVICPDSRVRRMHPILAAYVADFPEQCLVSCCMENRCPKYVVGRNDHGEMRRSAPRERDSTMEYLRQHSQGELSSDRFEGDLGLRAIYQPFWSTLPHNDIFLGMTPDILHQLHKGVFKDHVISWCTDIMGEEALDARFKLMSSYAGLRHFKKGISKRKQWTGADYRELQRVFLGVIAGAVDNRVIAAVRAVLDFIYYAQYQLHTANSLARMHAALASFHDNKDVFVELRVCEHFNIPKIHSMVHYIDSIRLFGSADGFNTELPERLHIDLAKRAYRASNRRDYVIQMTTWLRRQESLYIKDAYLHCRSDSEDDIPANSHQLHTMPRQIHRYMMLSATRGYFVPKICSFPNIPIQRLIENHGASHFIPALQAFVNEHLPGHLHRPLNAQDRIDVYKYLSVLSPAWPHITDSKRFFKLRASPVVASRDPRRPPAPARFDTALVIENRELYTGKGIAGLCVGEVKVVFNLPSRLAIFSHPLLYIHWFRPLQTFDNNLQTFRLARSLRQHGPHAVIVPATEVIRPCHVIPRFTRQHVVDDAEQFYLNKYIDLDLFERLASR</sequence>
<organism evidence="1 2">
    <name type="scientific">Suillus luteus UH-Slu-Lm8-n1</name>
    <dbReference type="NCBI Taxonomy" id="930992"/>
    <lineage>
        <taxon>Eukaryota</taxon>
        <taxon>Fungi</taxon>
        <taxon>Dikarya</taxon>
        <taxon>Basidiomycota</taxon>
        <taxon>Agaricomycotina</taxon>
        <taxon>Agaricomycetes</taxon>
        <taxon>Agaricomycetidae</taxon>
        <taxon>Boletales</taxon>
        <taxon>Suillineae</taxon>
        <taxon>Suillaceae</taxon>
        <taxon>Suillus</taxon>
    </lineage>
</organism>
<evidence type="ECO:0000313" key="1">
    <source>
        <dbReference type="EMBL" id="KIK32748.1"/>
    </source>
</evidence>
<accession>A0A0D0ALE2</accession>
<dbReference type="AlphaFoldDB" id="A0A0D0ALE2"/>
<name>A0A0D0ALE2_9AGAM</name>
<dbReference type="InterPro" id="IPR041078">
    <property type="entry name" value="Plavaka"/>
</dbReference>
<dbReference type="InParanoid" id="A0A0D0ALE2"/>
<reference evidence="2" key="2">
    <citation type="submission" date="2015-01" db="EMBL/GenBank/DDBJ databases">
        <title>Evolutionary Origins and Diversification of the Mycorrhizal Mutualists.</title>
        <authorList>
            <consortium name="DOE Joint Genome Institute"/>
            <consortium name="Mycorrhizal Genomics Consortium"/>
            <person name="Kohler A."/>
            <person name="Kuo A."/>
            <person name="Nagy L.G."/>
            <person name="Floudas D."/>
            <person name="Copeland A."/>
            <person name="Barry K.W."/>
            <person name="Cichocki N."/>
            <person name="Veneault-Fourrey C."/>
            <person name="LaButti K."/>
            <person name="Lindquist E.A."/>
            <person name="Lipzen A."/>
            <person name="Lundell T."/>
            <person name="Morin E."/>
            <person name="Murat C."/>
            <person name="Riley R."/>
            <person name="Ohm R."/>
            <person name="Sun H."/>
            <person name="Tunlid A."/>
            <person name="Henrissat B."/>
            <person name="Grigoriev I.V."/>
            <person name="Hibbett D.S."/>
            <person name="Martin F."/>
        </authorList>
    </citation>
    <scope>NUCLEOTIDE SEQUENCE [LARGE SCALE GENOMIC DNA]</scope>
    <source>
        <strain evidence="2">UH-Slu-Lm8-n1</strain>
    </source>
</reference>
<dbReference type="Proteomes" id="UP000054485">
    <property type="component" value="Unassembled WGS sequence"/>
</dbReference>
<dbReference type="EMBL" id="KN836127">
    <property type="protein sequence ID" value="KIK32748.1"/>
    <property type="molecule type" value="Genomic_DNA"/>
</dbReference>
<proteinExistence type="predicted"/>
<dbReference type="OrthoDB" id="2418900at2759"/>
<keyword evidence="2" id="KW-1185">Reference proteome</keyword>
<gene>
    <name evidence="1" type="ORF">CY34DRAFT_27161</name>
</gene>
<dbReference type="Pfam" id="PF18759">
    <property type="entry name" value="Plavaka"/>
    <property type="match status" value="1"/>
</dbReference>
<dbReference type="HOGENOM" id="CLU_006344_4_2_1"/>